<keyword evidence="8" id="KW-1185">Reference proteome</keyword>
<dbReference type="PANTHER" id="PTHR21712">
    <property type="entry name" value="PRE-RRNA-PROCESSING PROTEIN FHL1"/>
    <property type="match status" value="1"/>
</dbReference>
<evidence type="ECO:0000256" key="4">
    <source>
        <dbReference type="SAM" id="MobiDB-lite"/>
    </source>
</evidence>
<sequence length="1022" mass="110086">MAEDRLEGAQAPQPDAAQLETNQHTVGSAQQDDAPANEVESQLDLQQLAQQASQIANLTNGVIKHDPDERPLEGSTDLTTAIHDSGLRHLGDANSGTAAPPGRAIDPFQTIAEISGDVNGSDPEGIIPFPDLGENDDAFDNGALFWASDLNGDGSFGASQLNTAPSTPESEEHQIQAFAKLEFDDGEFYMNTYAVELGRDIHAAREAFERDLQAREGTDSTPRKRSDSHGRGSIASERVKREDGGNQPGSVVSESGGVIADHNGPELGRKSRLKKYKSSTPSSHQLSRKSSMQFPAKKIDYNALAMESLMEPSSMNGFGLDNLMPSPDLTPLIPIHPPSAAEGGSTGHKSISRKHIRIAFNFEKHYFQVEITGRNGCFVDDEWYATGVVQPLVNGSVIQIGGVGIRFVLPDVPVGETGAEMGMGTDLLASSFDLADSSERESQEDDDEDADDDGDIKDEDEEEPEMVKTRGKGKKKADPPPPPPVPKRKGPGRPPKNGIISKREQALLAKKAREEAKAAGERKAGKGKSSKDAKATKSDDTSLQPNGKRKYTKRKRAGGIDDQQGVCESTEHTDSVPPEQNYAAALPKPAKEKKPPKPPRSPSPVFDESTMTPEQLAKPQSSYVVLIHEALTNSKTGQMSLPQIYRAIERRYPFYKLRVQTQGWQSSVRHNLSQHPAFRKIERDGKGWMWGLVPEVSIEKEKKRRATPPPVSQQHYYQGPPPMMQRPYPYHGMPPMNGQMPPVPYGMHPGMPPLTPYGRPGFPLPLAAPQGESTYQSPYQSTPPPPATQPTPQTQQPPNTNGANTVNGHYPTSTPQPPPQQSDSNVKTAGPSSISSPSPYSQQTKPSTEVHHAPKDIDNNLDVSQAIARFKSSLIDNMDDKAKAEKLVTSAVNRTLGIHGTSNGESKEQDPQEIAIMNALANMLGELSKKNMEAKNQASNTLAPPAKNEPTSTSENGASPEKSASAVAAEIAAQTVLTNGDIAPSEIKIGGKRSLENGDSGDADTGQPDAKRVASGQGVTLD</sequence>
<dbReference type="Gene3D" id="2.60.200.20">
    <property type="match status" value="1"/>
</dbReference>
<feature type="domain" description="Fork-head" evidence="6">
    <location>
        <begin position="618"/>
        <end position="706"/>
    </location>
</feature>
<feature type="compositionally biased region" description="Polar residues" evidence="4">
    <location>
        <begin position="278"/>
        <end position="291"/>
    </location>
</feature>
<evidence type="ECO:0000313" key="8">
    <source>
        <dbReference type="Proteomes" id="UP001276659"/>
    </source>
</evidence>
<reference evidence="7" key="1">
    <citation type="submission" date="2022-11" db="EMBL/GenBank/DDBJ databases">
        <title>Chromosomal genome sequence assembly and mating type (MAT) locus characterization of the leprose asexual lichenized fungus Lepraria neglecta (Nyl.) Erichsen.</title>
        <authorList>
            <person name="Allen J.L."/>
            <person name="Pfeffer B."/>
        </authorList>
    </citation>
    <scope>NUCLEOTIDE SEQUENCE</scope>
    <source>
        <strain evidence="7">Allen 5258</strain>
    </source>
</reference>
<dbReference type="InterPro" id="IPR036388">
    <property type="entry name" value="WH-like_DNA-bd_sf"/>
</dbReference>
<dbReference type="Proteomes" id="UP001276659">
    <property type="component" value="Unassembled WGS sequence"/>
</dbReference>
<feature type="compositionally biased region" description="Basic and acidic residues" evidence="4">
    <location>
        <begin position="501"/>
        <end position="540"/>
    </location>
</feature>
<evidence type="ECO:0000259" key="5">
    <source>
        <dbReference type="PROSITE" id="PS50006"/>
    </source>
</evidence>
<feature type="region of interest" description="Disordered" evidence="4">
    <location>
        <begin position="435"/>
        <end position="618"/>
    </location>
</feature>
<feature type="compositionally biased region" description="Polar residues" evidence="4">
    <location>
        <begin position="19"/>
        <end position="31"/>
    </location>
</feature>
<dbReference type="CDD" id="cd00059">
    <property type="entry name" value="FH_FOX"/>
    <property type="match status" value="1"/>
</dbReference>
<feature type="compositionally biased region" description="Basic and acidic residues" evidence="4">
    <location>
        <begin position="848"/>
        <end position="858"/>
    </location>
</feature>
<feature type="region of interest" description="Disordered" evidence="4">
    <location>
        <begin position="928"/>
        <end position="1022"/>
    </location>
</feature>
<evidence type="ECO:0000313" key="7">
    <source>
        <dbReference type="EMBL" id="KAK3173470.1"/>
    </source>
</evidence>
<dbReference type="Pfam" id="PF00498">
    <property type="entry name" value="FHA"/>
    <property type="match status" value="1"/>
</dbReference>
<feature type="compositionally biased region" description="Low complexity" evidence="4">
    <location>
        <begin position="964"/>
        <end position="973"/>
    </location>
</feature>
<feature type="compositionally biased region" description="Basic and acidic residues" evidence="4">
    <location>
        <begin position="211"/>
        <end position="230"/>
    </location>
</feature>
<dbReference type="GO" id="GO:0003700">
    <property type="term" value="F:DNA-binding transcription factor activity"/>
    <property type="evidence" value="ECO:0007669"/>
    <property type="project" value="InterPro"/>
</dbReference>
<dbReference type="EMBL" id="JASNWA010000007">
    <property type="protein sequence ID" value="KAK3173470.1"/>
    <property type="molecule type" value="Genomic_DNA"/>
</dbReference>
<dbReference type="GO" id="GO:0060962">
    <property type="term" value="P:regulation of ribosomal protein gene transcription by RNA polymerase II"/>
    <property type="evidence" value="ECO:0007669"/>
    <property type="project" value="InterPro"/>
</dbReference>
<dbReference type="InterPro" id="IPR001766">
    <property type="entry name" value="Fork_head_dom"/>
</dbReference>
<dbReference type="SUPFAM" id="SSF49879">
    <property type="entry name" value="SMAD/FHA domain"/>
    <property type="match status" value="1"/>
</dbReference>
<evidence type="ECO:0000259" key="6">
    <source>
        <dbReference type="PROSITE" id="PS50039"/>
    </source>
</evidence>
<dbReference type="PRINTS" id="PR00053">
    <property type="entry name" value="FORKHEAD"/>
</dbReference>
<dbReference type="PANTHER" id="PTHR21712:SF29">
    <property type="entry name" value="PRE-RRNA-PROCESSING PROTEIN FHL1"/>
    <property type="match status" value="1"/>
</dbReference>
<proteinExistence type="predicted"/>
<dbReference type="Pfam" id="PF00250">
    <property type="entry name" value="Forkhead"/>
    <property type="match status" value="1"/>
</dbReference>
<comment type="subcellular location">
    <subcellularLocation>
        <location evidence="3">Nucleus</location>
    </subcellularLocation>
</comment>
<dbReference type="InterPro" id="IPR045178">
    <property type="entry name" value="Fhl1/FHA1"/>
</dbReference>
<dbReference type="SMART" id="SM00339">
    <property type="entry name" value="FH"/>
    <property type="match status" value="1"/>
</dbReference>
<dbReference type="PROSITE" id="PS50039">
    <property type="entry name" value="FORK_HEAD_3"/>
    <property type="match status" value="1"/>
</dbReference>
<evidence type="ECO:0000256" key="3">
    <source>
        <dbReference type="PROSITE-ProRule" id="PRU00089"/>
    </source>
</evidence>
<feature type="compositionally biased region" description="Low complexity" evidence="4">
    <location>
        <begin position="790"/>
        <end position="801"/>
    </location>
</feature>
<feature type="region of interest" description="Disordered" evidence="4">
    <location>
        <begin position="756"/>
        <end position="859"/>
    </location>
</feature>
<dbReference type="InterPro" id="IPR030456">
    <property type="entry name" value="TF_fork_head_CS_2"/>
</dbReference>
<organism evidence="7 8">
    <name type="scientific">Lepraria neglecta</name>
    <dbReference type="NCBI Taxonomy" id="209136"/>
    <lineage>
        <taxon>Eukaryota</taxon>
        <taxon>Fungi</taxon>
        <taxon>Dikarya</taxon>
        <taxon>Ascomycota</taxon>
        <taxon>Pezizomycotina</taxon>
        <taxon>Lecanoromycetes</taxon>
        <taxon>OSLEUM clade</taxon>
        <taxon>Lecanoromycetidae</taxon>
        <taxon>Lecanorales</taxon>
        <taxon>Lecanorineae</taxon>
        <taxon>Stereocaulaceae</taxon>
        <taxon>Lepraria</taxon>
    </lineage>
</organism>
<feature type="compositionally biased region" description="Low complexity" evidence="4">
    <location>
        <begin position="831"/>
        <end position="841"/>
    </location>
</feature>
<accession>A0AAE0DL84</accession>
<feature type="domain" description="FHA" evidence="5">
    <location>
        <begin position="349"/>
        <end position="384"/>
    </location>
</feature>
<dbReference type="GO" id="GO:0005634">
    <property type="term" value="C:nucleus"/>
    <property type="evidence" value="ECO:0007669"/>
    <property type="project" value="UniProtKB-SubCell"/>
</dbReference>
<name>A0AAE0DL84_9LECA</name>
<dbReference type="GO" id="GO:0043565">
    <property type="term" value="F:sequence-specific DNA binding"/>
    <property type="evidence" value="ECO:0007669"/>
    <property type="project" value="InterPro"/>
</dbReference>
<dbReference type="PROSITE" id="PS50006">
    <property type="entry name" value="FHA_DOMAIN"/>
    <property type="match status" value="1"/>
</dbReference>
<dbReference type="InterPro" id="IPR008984">
    <property type="entry name" value="SMAD_FHA_dom_sf"/>
</dbReference>
<dbReference type="Gene3D" id="1.10.10.10">
    <property type="entry name" value="Winged helix-like DNA-binding domain superfamily/Winged helix DNA-binding domain"/>
    <property type="match status" value="1"/>
</dbReference>
<feature type="compositionally biased region" description="Polar residues" evidence="4">
    <location>
        <begin position="609"/>
        <end position="618"/>
    </location>
</feature>
<keyword evidence="1 3" id="KW-0238">DNA-binding</keyword>
<evidence type="ECO:0000256" key="1">
    <source>
        <dbReference type="ARBA" id="ARBA00023125"/>
    </source>
</evidence>
<dbReference type="PROSITE" id="PS00658">
    <property type="entry name" value="FORK_HEAD_2"/>
    <property type="match status" value="1"/>
</dbReference>
<gene>
    <name evidence="7" type="ORF">OEA41_006799</name>
</gene>
<dbReference type="InterPro" id="IPR036390">
    <property type="entry name" value="WH_DNA-bd_sf"/>
</dbReference>
<feature type="region of interest" description="Disordered" evidence="4">
    <location>
        <begin position="1"/>
        <end position="42"/>
    </location>
</feature>
<feature type="region of interest" description="Disordered" evidence="4">
    <location>
        <begin position="211"/>
        <end position="291"/>
    </location>
</feature>
<comment type="caution">
    <text evidence="7">The sequence shown here is derived from an EMBL/GenBank/DDBJ whole genome shotgun (WGS) entry which is preliminary data.</text>
</comment>
<protein>
    <submittedName>
        <fullName evidence="7">Uncharacterized protein</fullName>
    </submittedName>
</protein>
<dbReference type="SUPFAM" id="SSF46785">
    <property type="entry name" value="Winged helix' DNA-binding domain"/>
    <property type="match status" value="1"/>
</dbReference>
<keyword evidence="2 3" id="KW-0539">Nucleus</keyword>
<feature type="DNA-binding region" description="Fork-head" evidence="3">
    <location>
        <begin position="618"/>
        <end position="706"/>
    </location>
</feature>
<feature type="compositionally biased region" description="Basic residues" evidence="4">
    <location>
        <begin position="547"/>
        <end position="557"/>
    </location>
</feature>
<dbReference type="AlphaFoldDB" id="A0AAE0DL84"/>
<dbReference type="InterPro" id="IPR000253">
    <property type="entry name" value="FHA_dom"/>
</dbReference>
<evidence type="ECO:0000256" key="2">
    <source>
        <dbReference type="ARBA" id="ARBA00023242"/>
    </source>
</evidence>
<feature type="region of interest" description="Disordered" evidence="4">
    <location>
        <begin position="700"/>
        <end position="724"/>
    </location>
</feature>
<feature type="compositionally biased region" description="Acidic residues" evidence="4">
    <location>
        <begin position="442"/>
        <end position="464"/>
    </location>
</feature>